<proteinExistence type="predicted"/>
<reference evidence="2" key="1">
    <citation type="submission" date="2020-08" db="EMBL/GenBank/DDBJ databases">
        <title>Multicomponent nature underlies the extraordinary mechanical properties of spider dragline silk.</title>
        <authorList>
            <person name="Kono N."/>
            <person name="Nakamura H."/>
            <person name="Mori M."/>
            <person name="Yoshida Y."/>
            <person name="Ohtoshi R."/>
            <person name="Malay A.D."/>
            <person name="Moran D.A.P."/>
            <person name="Tomita M."/>
            <person name="Numata K."/>
            <person name="Arakawa K."/>
        </authorList>
    </citation>
    <scope>NUCLEOTIDE SEQUENCE</scope>
</reference>
<dbReference type="OrthoDB" id="6424021at2759"/>
<keyword evidence="1" id="KW-0472">Membrane</keyword>
<keyword evidence="3" id="KW-1185">Reference proteome</keyword>
<evidence type="ECO:0000256" key="1">
    <source>
        <dbReference type="SAM" id="Phobius"/>
    </source>
</evidence>
<protein>
    <submittedName>
        <fullName evidence="2">Uncharacterized protein</fullName>
    </submittedName>
</protein>
<evidence type="ECO:0000313" key="3">
    <source>
        <dbReference type="Proteomes" id="UP000887013"/>
    </source>
</evidence>
<organism evidence="2 3">
    <name type="scientific">Nephila pilipes</name>
    <name type="common">Giant wood spider</name>
    <name type="synonym">Nephila maculata</name>
    <dbReference type="NCBI Taxonomy" id="299642"/>
    <lineage>
        <taxon>Eukaryota</taxon>
        <taxon>Metazoa</taxon>
        <taxon>Ecdysozoa</taxon>
        <taxon>Arthropoda</taxon>
        <taxon>Chelicerata</taxon>
        <taxon>Arachnida</taxon>
        <taxon>Araneae</taxon>
        <taxon>Araneomorphae</taxon>
        <taxon>Entelegynae</taxon>
        <taxon>Araneoidea</taxon>
        <taxon>Nephilidae</taxon>
        <taxon>Nephila</taxon>
    </lineage>
</organism>
<sequence length="283" mass="31605">MHFLGCDQNLSTDIDCFNQLLLSKMVPTGVVSVAMVCLLLPLLVCGRMLPDGHRYDYKGKDKVYDVSNDLSLLTLWSRSRSGGDRTKAALMAEIPIEEIGPPCPTRRLERINPALNNYHIGDYKFNVPTRTSAGIRKRKVLAECGSILGLEDFEQNKPFDDGSKLYSWTKLRATCQVSTVLDGLKEGTGEASIQIKPLRMIVRKLDAEPRSPKIEMNSVKEATVTFRGLEELQSEAINAIKSEIEFRMVCLANSDVRNILKDSMKNSVEKNSLPVLSKLMIPL</sequence>
<keyword evidence="1" id="KW-1133">Transmembrane helix</keyword>
<keyword evidence="1" id="KW-0812">Transmembrane</keyword>
<dbReference type="EMBL" id="BMAW01115994">
    <property type="protein sequence ID" value="GFT68577.1"/>
    <property type="molecule type" value="Genomic_DNA"/>
</dbReference>
<evidence type="ECO:0000313" key="2">
    <source>
        <dbReference type="EMBL" id="GFT68577.1"/>
    </source>
</evidence>
<accession>A0A8X6U2J2</accession>
<dbReference type="AlphaFoldDB" id="A0A8X6U2J2"/>
<name>A0A8X6U2J2_NEPPI</name>
<dbReference type="Proteomes" id="UP000887013">
    <property type="component" value="Unassembled WGS sequence"/>
</dbReference>
<gene>
    <name evidence="2" type="primary">AVEN_142401_1</name>
    <name evidence="2" type="ORF">NPIL_181781</name>
</gene>
<feature type="transmembrane region" description="Helical" evidence="1">
    <location>
        <begin position="30"/>
        <end position="50"/>
    </location>
</feature>
<comment type="caution">
    <text evidence="2">The sequence shown here is derived from an EMBL/GenBank/DDBJ whole genome shotgun (WGS) entry which is preliminary data.</text>
</comment>